<dbReference type="GO" id="GO:0016787">
    <property type="term" value="F:hydrolase activity"/>
    <property type="evidence" value="ECO:0007669"/>
    <property type="project" value="UniProtKB-KW"/>
</dbReference>
<dbReference type="AlphaFoldDB" id="A0A6M8HV00"/>
<sequence length="537" mass="58933">MPASSSRKLWYPVWLLALSMLMAAWPCAADTTALEMPATLPAPAAIDALAERTLRLFNVPGLALAIVQDGHTVFERGYGLRDRDRNRPVDPQTLFGIGSITKSFTAASLALLVDQGAIGWDDRVIDHLPELQLSDPYVTRELTIRDLLSHRSGLGEGAGDLMLFSRSQFTREEAVHNLRFLPLSTSLRSHFAYNNMMFVVAGLLVERVSGERWERFVQKRLLDPLGMSGCHADPVAALAHPAQDADIAVGYHEIGTTLMKLPSDPLKAAAPAGGILCNADGMARWMRLQLGAGSIDGRQILSRTQRDAMWTPQTILPPGPTAALSRQHFRSYGLGWFLEDFKGDERIWHSGTVAGMVSLVSMLPERGTGFVVLTNQEDSNATNGLVAALTEAVQGGSFDWLGEYKRREQAAGAARDRRAVDLPGSAARPFLHPPATELAEYAGNYRDSWRGLFSISLQGDHLSLRVSKADDLAGSMDALPHDLFVVHWDDRAFNGSDDAYIQFQRDPDGRIVSATMRLIGSDFSFDVQDLTLRRQPS</sequence>
<reference evidence="4 5" key="1">
    <citation type="journal article" date="2014" name="World J. Microbiol. Biotechnol.">
        <title>Biodiversity and physiological characteristics of Antarctic and Arctic lichens-associated bacteria.</title>
        <authorList>
            <person name="Lee Y.M."/>
            <person name="Kim E.H."/>
            <person name="Lee H.K."/>
            <person name="Hong S.G."/>
        </authorList>
    </citation>
    <scope>NUCLEOTIDE SEQUENCE [LARGE SCALE GENOMIC DNA]</scope>
    <source>
        <strain evidence="4 5">PAMC 26569</strain>
    </source>
</reference>
<dbReference type="InterPro" id="IPR050491">
    <property type="entry name" value="AmpC-like"/>
</dbReference>
<dbReference type="PANTHER" id="PTHR46825">
    <property type="entry name" value="D-ALANYL-D-ALANINE-CARBOXYPEPTIDASE/ENDOPEPTIDASE AMPH"/>
    <property type="match status" value="1"/>
</dbReference>
<dbReference type="Pfam" id="PF11954">
    <property type="entry name" value="DUF3471"/>
    <property type="match status" value="1"/>
</dbReference>
<evidence type="ECO:0000313" key="4">
    <source>
        <dbReference type="EMBL" id="QKE92158.1"/>
    </source>
</evidence>
<gene>
    <name evidence="4" type="ORF">HN018_20860</name>
</gene>
<evidence type="ECO:0000256" key="1">
    <source>
        <dbReference type="SAM" id="SignalP"/>
    </source>
</evidence>
<dbReference type="InterPro" id="IPR021860">
    <property type="entry name" value="Peptidase_S12_Pab87-rel_C"/>
</dbReference>
<dbReference type="Proteomes" id="UP000500767">
    <property type="component" value="Chromosome"/>
</dbReference>
<feature type="domain" description="Beta-lactamase-related" evidence="2">
    <location>
        <begin position="58"/>
        <end position="383"/>
    </location>
</feature>
<feature type="signal peptide" evidence="1">
    <location>
        <begin position="1"/>
        <end position="28"/>
    </location>
</feature>
<accession>A0A6M8HV00</accession>
<dbReference type="KEGG" id="lck:HN018_20860"/>
<evidence type="ECO:0000259" key="3">
    <source>
        <dbReference type="Pfam" id="PF11954"/>
    </source>
</evidence>
<keyword evidence="1" id="KW-0732">Signal</keyword>
<dbReference type="EMBL" id="CP053708">
    <property type="protein sequence ID" value="QKE92158.1"/>
    <property type="molecule type" value="Genomic_DNA"/>
</dbReference>
<feature type="chain" id="PRO_5026938049" evidence="1">
    <location>
        <begin position="29"/>
        <end position="537"/>
    </location>
</feature>
<evidence type="ECO:0000313" key="5">
    <source>
        <dbReference type="Proteomes" id="UP000500767"/>
    </source>
</evidence>
<dbReference type="RefSeq" id="WP_171837006.1">
    <property type="nucleotide sequence ID" value="NZ_CP053708.1"/>
</dbReference>
<dbReference type="InterPro" id="IPR012338">
    <property type="entry name" value="Beta-lactam/transpept-like"/>
</dbReference>
<keyword evidence="4" id="KW-0378">Hydrolase</keyword>
<dbReference type="Gene3D" id="3.40.710.10">
    <property type="entry name" value="DD-peptidase/beta-lactamase superfamily"/>
    <property type="match status" value="1"/>
</dbReference>
<dbReference type="SUPFAM" id="SSF56601">
    <property type="entry name" value="beta-lactamase/transpeptidase-like"/>
    <property type="match status" value="1"/>
</dbReference>
<proteinExistence type="predicted"/>
<name>A0A6M8HV00_9PROT</name>
<dbReference type="InterPro" id="IPR001466">
    <property type="entry name" value="Beta-lactam-related"/>
</dbReference>
<dbReference type="Pfam" id="PF00144">
    <property type="entry name" value="Beta-lactamase"/>
    <property type="match status" value="1"/>
</dbReference>
<organism evidence="4 5">
    <name type="scientific">Lichenicola cladoniae</name>
    <dbReference type="NCBI Taxonomy" id="1484109"/>
    <lineage>
        <taxon>Bacteria</taxon>
        <taxon>Pseudomonadati</taxon>
        <taxon>Pseudomonadota</taxon>
        <taxon>Alphaproteobacteria</taxon>
        <taxon>Acetobacterales</taxon>
        <taxon>Acetobacteraceae</taxon>
        <taxon>Lichenicola</taxon>
    </lineage>
</organism>
<feature type="domain" description="Peptidase S12 Pab87-related C-terminal" evidence="3">
    <location>
        <begin position="433"/>
        <end position="533"/>
    </location>
</feature>
<keyword evidence="5" id="KW-1185">Reference proteome</keyword>
<protein>
    <submittedName>
        <fullName evidence="4">Serine hydrolase</fullName>
    </submittedName>
</protein>
<dbReference type="Gene3D" id="2.40.128.600">
    <property type="match status" value="1"/>
</dbReference>
<dbReference type="PANTHER" id="PTHR46825:SF15">
    <property type="entry name" value="BETA-LACTAMASE-RELATED DOMAIN-CONTAINING PROTEIN"/>
    <property type="match status" value="1"/>
</dbReference>
<evidence type="ECO:0000259" key="2">
    <source>
        <dbReference type="Pfam" id="PF00144"/>
    </source>
</evidence>